<dbReference type="SUPFAM" id="SSF52058">
    <property type="entry name" value="L domain-like"/>
    <property type="match status" value="1"/>
</dbReference>
<dbReference type="Gene3D" id="3.80.10.10">
    <property type="entry name" value="Ribonuclease Inhibitor"/>
    <property type="match status" value="1"/>
</dbReference>
<dbReference type="EMBL" id="BRXW01000052">
    <property type="protein sequence ID" value="GMI03035.1"/>
    <property type="molecule type" value="Genomic_DNA"/>
</dbReference>
<gene>
    <name evidence="1" type="ORF">TrLO_g8885</name>
</gene>
<dbReference type="InterPro" id="IPR053139">
    <property type="entry name" value="Surface_bspA-like"/>
</dbReference>
<dbReference type="InterPro" id="IPR026906">
    <property type="entry name" value="LRR_5"/>
</dbReference>
<dbReference type="PANTHER" id="PTHR45661">
    <property type="entry name" value="SURFACE ANTIGEN"/>
    <property type="match status" value="1"/>
</dbReference>
<reference evidence="2" key="1">
    <citation type="journal article" date="2023" name="Commun. Biol.">
        <title>Genome analysis of Parmales, the sister group of diatoms, reveals the evolutionary specialization of diatoms from phago-mixotrophs to photoautotrophs.</title>
        <authorList>
            <person name="Ban H."/>
            <person name="Sato S."/>
            <person name="Yoshikawa S."/>
            <person name="Yamada K."/>
            <person name="Nakamura Y."/>
            <person name="Ichinomiya M."/>
            <person name="Sato N."/>
            <person name="Blanc-Mathieu R."/>
            <person name="Endo H."/>
            <person name="Kuwata A."/>
            <person name="Ogata H."/>
        </authorList>
    </citation>
    <scope>NUCLEOTIDE SEQUENCE [LARGE SCALE GENOMIC DNA]</scope>
    <source>
        <strain evidence="2">NIES 3700</strain>
    </source>
</reference>
<keyword evidence="2" id="KW-1185">Reference proteome</keyword>
<organism evidence="1 2">
    <name type="scientific">Triparma laevis f. longispina</name>
    <dbReference type="NCBI Taxonomy" id="1714387"/>
    <lineage>
        <taxon>Eukaryota</taxon>
        <taxon>Sar</taxon>
        <taxon>Stramenopiles</taxon>
        <taxon>Ochrophyta</taxon>
        <taxon>Bolidophyceae</taxon>
        <taxon>Parmales</taxon>
        <taxon>Triparmaceae</taxon>
        <taxon>Triparma</taxon>
    </lineage>
</organism>
<proteinExistence type="predicted"/>
<dbReference type="InterPro" id="IPR032675">
    <property type="entry name" value="LRR_dom_sf"/>
</dbReference>
<dbReference type="OrthoDB" id="191683at2759"/>
<comment type="caution">
    <text evidence="1">The sequence shown here is derived from an EMBL/GenBank/DDBJ whole genome shotgun (WGS) entry which is preliminary data.</text>
</comment>
<dbReference type="AlphaFoldDB" id="A0A9W7C541"/>
<evidence type="ECO:0000313" key="2">
    <source>
        <dbReference type="Proteomes" id="UP001165122"/>
    </source>
</evidence>
<name>A0A9W7C541_9STRA</name>
<dbReference type="Pfam" id="PF13306">
    <property type="entry name" value="LRR_5"/>
    <property type="match status" value="1"/>
</dbReference>
<protein>
    <submittedName>
        <fullName evidence="1">Uncharacterized protein</fullName>
    </submittedName>
</protein>
<dbReference type="PANTHER" id="PTHR45661:SF3">
    <property type="entry name" value="IG-LIKE DOMAIN-CONTAINING PROTEIN"/>
    <property type="match status" value="1"/>
</dbReference>
<accession>A0A9W7C541</accession>
<sequence>MFMKDFKRLLVDLVMGDTLMTLRFTTKAWKRVVDAFIDDGVSSGAMIVRGSSNLAWPLNERHKLVMRVAFLLNITKVGENACMLAFKLVVVDIPDGIKEIGDSAFSSCTSLTTVSFPTTLTLIGTWAFENCSSLENVDLLHTNLQELGGQSFRRVRSKGYVDAEEKEEN</sequence>
<evidence type="ECO:0000313" key="1">
    <source>
        <dbReference type="EMBL" id="GMI03035.1"/>
    </source>
</evidence>
<dbReference type="Proteomes" id="UP001165122">
    <property type="component" value="Unassembled WGS sequence"/>
</dbReference>